<reference evidence="1 2" key="1">
    <citation type="journal article" date="2019" name="J. Gen. Appl. Microbiol.">
        <title>Aerobic degradation of cis-dichloroethene by the marine bacterium Marinobacter salsuginis strain 5N-3.</title>
        <authorList>
            <person name="Inoue Y."/>
            <person name="Fukunaga Y."/>
            <person name="Katsumata H."/>
            <person name="Ohji S."/>
            <person name="Hosoyama A."/>
            <person name="Mori K."/>
            <person name="Ando K."/>
        </authorList>
    </citation>
    <scope>NUCLEOTIDE SEQUENCE [LARGE SCALE GENOMIC DNA]</scope>
    <source>
        <strain evidence="1 2">NBRC 109114</strain>
    </source>
</reference>
<protein>
    <submittedName>
        <fullName evidence="1">Uncharacterized protein</fullName>
    </submittedName>
</protein>
<evidence type="ECO:0000313" key="1">
    <source>
        <dbReference type="EMBL" id="GBO88998.1"/>
    </source>
</evidence>
<dbReference type="AlphaFoldDB" id="A0A5M3Q1D3"/>
<name>A0A5M3Q1D3_9GAMM</name>
<comment type="caution">
    <text evidence="1">The sequence shown here is derived from an EMBL/GenBank/DDBJ whole genome shotgun (WGS) entry which is preliminary data.</text>
</comment>
<gene>
    <name evidence="1" type="ORF">MSSD14B_26660</name>
</gene>
<dbReference type="RefSeq" id="WP_136629449.1">
    <property type="nucleotide sequence ID" value="NZ_BGZI01000018.1"/>
</dbReference>
<dbReference type="EMBL" id="BGZI01000018">
    <property type="protein sequence ID" value="GBO88998.1"/>
    <property type="molecule type" value="Genomic_DNA"/>
</dbReference>
<organism evidence="1 2">
    <name type="scientific">Marinobacter salsuginis</name>
    <dbReference type="NCBI Taxonomy" id="418719"/>
    <lineage>
        <taxon>Bacteria</taxon>
        <taxon>Pseudomonadati</taxon>
        <taxon>Pseudomonadota</taxon>
        <taxon>Gammaproteobacteria</taxon>
        <taxon>Pseudomonadales</taxon>
        <taxon>Marinobacteraceae</taxon>
        <taxon>Marinobacter</taxon>
    </lineage>
</organism>
<proteinExistence type="predicted"/>
<dbReference type="Proteomes" id="UP000387223">
    <property type="component" value="Unassembled WGS sequence"/>
</dbReference>
<accession>A0A5M3Q1D3</accession>
<evidence type="ECO:0000313" key="2">
    <source>
        <dbReference type="Proteomes" id="UP000387223"/>
    </source>
</evidence>
<sequence>MKNRIRVTLPPLDVFFLPHVSDFLRIALGDSGSFPRLVKTMANAAGVEAPHLNTLKKAEQQPVTPSTAMKIKRVWRASIPDKQFLESIEAAVEPWNGLQLKNNGSSWVAALAGADKSKIGSALKGSRVASFLEKRMAQEKAFLDWVKQETSRQPNKQHDPAVWIRRGQEFLREHTLVDPELVFLIAEIDHTARNPEGAEWLKGKSILHLVNHQLRVDFYYTLLCELALDVADYLVAHGAYETHKQQLVDQGFVGDIAPRSSAQEAPSEKDSPLIRLFEVWKYRLSALNDCDFSYRRMASYLPLPGDCSEDEFASRAFETPADHKYGKLKRWRKGTIPDLSDFEIFIARLCAGHDSDHYLAWIKAQVALAWGRLIDEEEEALASILTAHPDLQSFNAIGSYSKYWSQYQKQAADISAA</sequence>